<gene>
    <name evidence="2" type="ORF">EYS09_11960</name>
</gene>
<feature type="compositionally biased region" description="Pro residues" evidence="1">
    <location>
        <begin position="91"/>
        <end position="106"/>
    </location>
</feature>
<protein>
    <submittedName>
        <fullName evidence="2">Uncharacterized protein</fullName>
    </submittedName>
</protein>
<feature type="compositionally biased region" description="Low complexity" evidence="1">
    <location>
        <begin position="39"/>
        <end position="56"/>
    </location>
</feature>
<dbReference type="AlphaFoldDB" id="A0A4Q9HY15"/>
<comment type="caution">
    <text evidence="2">The sequence shown here is derived from an EMBL/GenBank/DDBJ whole genome shotgun (WGS) entry which is preliminary data.</text>
</comment>
<accession>A0A4Q9HY15</accession>
<proteinExistence type="predicted"/>
<dbReference type="Proteomes" id="UP000292452">
    <property type="component" value="Unassembled WGS sequence"/>
</dbReference>
<name>A0A4Q9HY15_STRKA</name>
<keyword evidence="3" id="KW-1185">Reference proteome</keyword>
<feature type="region of interest" description="Disordered" evidence="1">
    <location>
        <begin position="1"/>
        <end position="161"/>
    </location>
</feature>
<organism evidence="2 3">
    <name type="scientific">Streptomyces kasugaensis</name>
    <dbReference type="NCBI Taxonomy" id="1946"/>
    <lineage>
        <taxon>Bacteria</taxon>
        <taxon>Bacillati</taxon>
        <taxon>Actinomycetota</taxon>
        <taxon>Actinomycetes</taxon>
        <taxon>Kitasatosporales</taxon>
        <taxon>Streptomycetaceae</taxon>
        <taxon>Streptomyces</taxon>
    </lineage>
</organism>
<evidence type="ECO:0000313" key="3">
    <source>
        <dbReference type="Proteomes" id="UP000292452"/>
    </source>
</evidence>
<feature type="compositionally biased region" description="Pro residues" evidence="1">
    <location>
        <begin position="144"/>
        <end position="158"/>
    </location>
</feature>
<feature type="compositionally biased region" description="Pro residues" evidence="1">
    <location>
        <begin position="57"/>
        <end position="66"/>
    </location>
</feature>
<dbReference type="EMBL" id="SIXH01000080">
    <property type="protein sequence ID" value="TBO59459.1"/>
    <property type="molecule type" value="Genomic_DNA"/>
</dbReference>
<sequence>MLTTIHPASAAQHQRTGCANVARREREARQLRPAGIQTAAALQPSAPAPPTSSAGAPPHPPRPVCAPRPRAGEAFRRPNAHWPAVPRRDPPPSAPDRTWPPAPAPPAYDRQARAPPDGATTPQPPPTHPQRQGPQGQSTTGSPDRPPPAPTASAPPPTYAAECRSPQVPLVRRDSVWIHLCLLAGRHTLPPHYREGSRIRPDVTHGPRLFLPSLGERPQSSDSEVGFFAVEVGLTSRPKCG</sequence>
<evidence type="ECO:0000256" key="1">
    <source>
        <dbReference type="SAM" id="MobiDB-lite"/>
    </source>
</evidence>
<feature type="compositionally biased region" description="Low complexity" evidence="1">
    <location>
        <begin position="107"/>
        <end position="121"/>
    </location>
</feature>
<evidence type="ECO:0000313" key="2">
    <source>
        <dbReference type="EMBL" id="TBO59459.1"/>
    </source>
</evidence>
<reference evidence="2 3" key="1">
    <citation type="submission" date="2019-02" db="EMBL/GenBank/DDBJ databases">
        <title>Draft Genome Sequence of Streptomyces sp. AM-2504, identified by 16S rRNA comparative analysis as a Streptomyces Kasugaensis strain.</title>
        <authorList>
            <person name="Napolioni V."/>
            <person name="Giuliodori A.M."/>
            <person name="Spurio R."/>
            <person name="Fabbretti A."/>
        </authorList>
    </citation>
    <scope>NUCLEOTIDE SEQUENCE [LARGE SCALE GENOMIC DNA]</scope>
    <source>
        <strain evidence="2 3">AM-2504</strain>
    </source>
</reference>